<proteinExistence type="predicted"/>
<organism evidence="1">
    <name type="scientific">Candidatus Kentrum sp. FW</name>
    <dbReference type="NCBI Taxonomy" id="2126338"/>
    <lineage>
        <taxon>Bacteria</taxon>
        <taxon>Pseudomonadati</taxon>
        <taxon>Pseudomonadota</taxon>
        <taxon>Gammaproteobacteria</taxon>
        <taxon>Candidatus Kentrum</taxon>
    </lineage>
</organism>
<accession>A0A450SST8</accession>
<gene>
    <name evidence="1" type="ORF">BECKFW1821A_GA0114235_106611</name>
</gene>
<protein>
    <submittedName>
        <fullName evidence="1">Uncharacterized protein</fullName>
    </submittedName>
</protein>
<evidence type="ECO:0000313" key="1">
    <source>
        <dbReference type="EMBL" id="VFJ57001.1"/>
    </source>
</evidence>
<sequence>MTALFTNYDPDFASFLVGTASPGNDHWPTARNFLLDERVSRGRAECYGKHGAIAGHETIAAWRRCHEAYLEKEIFVRGDSEEPPRRIDAQDPDICPETFRYPTIFSSLGGTLGSYLIRVEKISDLMDTLNQSFEDILTWTMDALAKKPGALQDLDALLGQFASQRDYRPAFAGVWEDLSDLFGEVPDEDRSDWADALRNRLGLYHYDPKQSSTVDPNKPGSIDILVFRYPVEVVPCLSGFDDGMRPLTVPCVLDGDFSQAFFPSPRESDTGHAMDLVDIRPCGELTREVLHPAMRLQAEHLFRVGSITRPVDPKVIRDRRGFHLICLQERFDRSEYGRHTDQDLL</sequence>
<name>A0A450SST8_9GAMM</name>
<dbReference type="EMBL" id="CAADEW010000066">
    <property type="protein sequence ID" value="VFJ57001.1"/>
    <property type="molecule type" value="Genomic_DNA"/>
</dbReference>
<dbReference type="AlphaFoldDB" id="A0A450SST8"/>
<reference evidence="1" key="1">
    <citation type="submission" date="2019-02" db="EMBL/GenBank/DDBJ databases">
        <authorList>
            <person name="Gruber-Vodicka R. H."/>
            <person name="Seah K. B. B."/>
        </authorList>
    </citation>
    <scope>NUCLEOTIDE SEQUENCE</scope>
    <source>
        <strain evidence="1">BECK_BZ15</strain>
    </source>
</reference>